<dbReference type="GO" id="GO:0030153">
    <property type="term" value="P:bacteriocin immunity"/>
    <property type="evidence" value="ECO:0007669"/>
    <property type="project" value="InterPro"/>
</dbReference>
<feature type="transmembrane region" description="Helical" evidence="1">
    <location>
        <begin position="42"/>
        <end position="63"/>
    </location>
</feature>
<sequence length="144" mass="16620">MNKKYPSKVSYGLLIFIFVIFFAPFIFDLIDNGFEQNILVKMVFPIILYGFILYLFFSTAYTIDDGLLKIKFGFFSFRSIDINEITEISKTDNILSSPAPSFDRIEIKYGKFGSVIISPRNKISFTKDLVQLNPKIKSNLIENQ</sequence>
<dbReference type="InterPro" id="IPR009589">
    <property type="entry name" value="PH_YyaB-like"/>
</dbReference>
<proteinExistence type="predicted"/>
<gene>
    <name evidence="3" type="ORF">QYS49_13325</name>
</gene>
<keyword evidence="1" id="KW-1133">Transmembrane helix</keyword>
<evidence type="ECO:0000256" key="1">
    <source>
        <dbReference type="SAM" id="Phobius"/>
    </source>
</evidence>
<feature type="domain" description="Uncharacterized protein YyaB-like PH" evidence="2">
    <location>
        <begin position="59"/>
        <end position="132"/>
    </location>
</feature>
<organism evidence="3 4">
    <name type="scientific">Marivirga salinarum</name>
    <dbReference type="NCBI Taxonomy" id="3059078"/>
    <lineage>
        <taxon>Bacteria</taxon>
        <taxon>Pseudomonadati</taxon>
        <taxon>Bacteroidota</taxon>
        <taxon>Cytophagia</taxon>
        <taxon>Cytophagales</taxon>
        <taxon>Marivirgaceae</taxon>
        <taxon>Marivirga</taxon>
    </lineage>
</organism>
<evidence type="ECO:0000313" key="3">
    <source>
        <dbReference type="EMBL" id="WKK77955.1"/>
    </source>
</evidence>
<keyword evidence="1" id="KW-0812">Transmembrane</keyword>
<name>A0AA49GFE0_9BACT</name>
<feature type="transmembrane region" description="Helical" evidence="1">
    <location>
        <begin position="12"/>
        <end position="30"/>
    </location>
</feature>
<evidence type="ECO:0000313" key="4">
    <source>
        <dbReference type="Proteomes" id="UP001230496"/>
    </source>
</evidence>
<dbReference type="AlphaFoldDB" id="A0AA49GFE0"/>
<dbReference type="RefSeq" id="WP_308349094.1">
    <property type="nucleotide sequence ID" value="NZ_CP129971.1"/>
</dbReference>
<reference evidence="3 4" key="1">
    <citation type="submission" date="2023-08" db="EMBL/GenBank/DDBJ databases">
        <title>Comparative genomics and taxonomic characterization of three novel marine species of genus Marivirga.</title>
        <authorList>
            <person name="Muhammad N."/>
            <person name="Kim S.-G."/>
        </authorList>
    </citation>
    <scope>NUCLEOTIDE SEQUENCE [LARGE SCALE GENOMIC DNA]</scope>
    <source>
        <strain evidence="3 4">BDSF4-3</strain>
    </source>
</reference>
<keyword evidence="1" id="KW-0472">Membrane</keyword>
<protein>
    <submittedName>
        <fullName evidence="3">PH domain-containing protein</fullName>
    </submittedName>
</protein>
<dbReference type="Pfam" id="PF06713">
    <property type="entry name" value="bPH_4"/>
    <property type="match status" value="1"/>
</dbReference>
<evidence type="ECO:0000259" key="2">
    <source>
        <dbReference type="Pfam" id="PF06713"/>
    </source>
</evidence>
<dbReference type="EMBL" id="CP129971">
    <property type="protein sequence ID" value="WKK77955.1"/>
    <property type="molecule type" value="Genomic_DNA"/>
</dbReference>
<dbReference type="KEGG" id="msaa:QYS49_13325"/>
<dbReference type="Proteomes" id="UP001230496">
    <property type="component" value="Chromosome"/>
</dbReference>
<keyword evidence="4" id="KW-1185">Reference proteome</keyword>
<accession>A0AA49GFE0</accession>